<dbReference type="SUPFAM" id="SSF51735">
    <property type="entry name" value="NAD(P)-binding Rossmann-fold domains"/>
    <property type="match status" value="1"/>
</dbReference>
<sequence length="253" mass="26757">MASERIAVVTGATSGIGRAIALELLEGGARVVATGRSEGALKDLAAMAEGGSGELLTLIGDVRETHLMDELFDTARRAWGREPDLVVAAAGHGLPGTLLDSDDAGWAGLVEVNYLAALRHLRTAGRRMRAEAQQGRNQQARDIVVLGSTAGRQVSAANPVYGSTKFALHGAVEGLRQELCAHGVRVTLIEPGFVKTGFQERAGYDPVWFAQVEADNGPLLTGADIARTVAFAVGQPAHVHLDDIRIRPTRQRA</sequence>
<dbReference type="RefSeq" id="WP_344662591.1">
    <property type="nucleotide sequence ID" value="NZ_BAAAQM010000077.1"/>
</dbReference>
<keyword evidence="4" id="KW-1185">Reference proteome</keyword>
<dbReference type="InterPro" id="IPR036291">
    <property type="entry name" value="NAD(P)-bd_dom_sf"/>
</dbReference>
<dbReference type="Pfam" id="PF00106">
    <property type="entry name" value="adh_short"/>
    <property type="match status" value="1"/>
</dbReference>
<organism evidence="3 4">
    <name type="scientific">Catenulispora subtropica</name>
    <dbReference type="NCBI Taxonomy" id="450798"/>
    <lineage>
        <taxon>Bacteria</taxon>
        <taxon>Bacillati</taxon>
        <taxon>Actinomycetota</taxon>
        <taxon>Actinomycetes</taxon>
        <taxon>Catenulisporales</taxon>
        <taxon>Catenulisporaceae</taxon>
        <taxon>Catenulispora</taxon>
    </lineage>
</organism>
<comment type="similarity">
    <text evidence="1">Belongs to the short-chain dehydrogenases/reductases (SDR) family.</text>
</comment>
<dbReference type="PANTHER" id="PTHR43115:SF4">
    <property type="entry name" value="DEHYDROGENASE_REDUCTASE SDR FAMILY MEMBER 11"/>
    <property type="match status" value="1"/>
</dbReference>
<dbReference type="Gene3D" id="3.40.50.720">
    <property type="entry name" value="NAD(P)-binding Rossmann-like Domain"/>
    <property type="match status" value="1"/>
</dbReference>
<proteinExistence type="inferred from homology"/>
<dbReference type="Proteomes" id="UP001499854">
    <property type="component" value="Unassembled WGS sequence"/>
</dbReference>
<gene>
    <name evidence="3" type="ORF">GCM10009838_81660</name>
</gene>
<dbReference type="InterPro" id="IPR002347">
    <property type="entry name" value="SDR_fam"/>
</dbReference>
<protein>
    <submittedName>
        <fullName evidence="3">SDR family oxidoreductase</fullName>
    </submittedName>
</protein>
<dbReference type="NCBIfam" id="NF038213">
    <property type="entry name" value="SDR_TniO_fam"/>
    <property type="match status" value="1"/>
</dbReference>
<evidence type="ECO:0000256" key="2">
    <source>
        <dbReference type="ARBA" id="ARBA00023002"/>
    </source>
</evidence>
<dbReference type="PRINTS" id="PR00081">
    <property type="entry name" value="GDHRDH"/>
</dbReference>
<accession>A0ABN2TAD0</accession>
<comment type="caution">
    <text evidence="3">The sequence shown here is derived from an EMBL/GenBank/DDBJ whole genome shotgun (WGS) entry which is preliminary data.</text>
</comment>
<dbReference type="EMBL" id="BAAAQM010000077">
    <property type="protein sequence ID" value="GAA2003248.1"/>
    <property type="molecule type" value="Genomic_DNA"/>
</dbReference>
<name>A0ABN2TAD0_9ACTN</name>
<dbReference type="PANTHER" id="PTHR43115">
    <property type="entry name" value="DEHYDROGENASE/REDUCTASE SDR FAMILY MEMBER 11"/>
    <property type="match status" value="1"/>
</dbReference>
<evidence type="ECO:0000313" key="3">
    <source>
        <dbReference type="EMBL" id="GAA2003248.1"/>
    </source>
</evidence>
<dbReference type="CDD" id="cd05233">
    <property type="entry name" value="SDR_c"/>
    <property type="match status" value="1"/>
</dbReference>
<evidence type="ECO:0000256" key="1">
    <source>
        <dbReference type="ARBA" id="ARBA00006484"/>
    </source>
</evidence>
<evidence type="ECO:0000313" key="4">
    <source>
        <dbReference type="Proteomes" id="UP001499854"/>
    </source>
</evidence>
<reference evidence="3 4" key="1">
    <citation type="journal article" date="2019" name="Int. J. Syst. Evol. Microbiol.">
        <title>The Global Catalogue of Microorganisms (GCM) 10K type strain sequencing project: providing services to taxonomists for standard genome sequencing and annotation.</title>
        <authorList>
            <consortium name="The Broad Institute Genomics Platform"/>
            <consortium name="The Broad Institute Genome Sequencing Center for Infectious Disease"/>
            <person name="Wu L."/>
            <person name="Ma J."/>
        </authorList>
    </citation>
    <scope>NUCLEOTIDE SEQUENCE [LARGE SCALE GENOMIC DNA]</scope>
    <source>
        <strain evidence="3 4">JCM 16013</strain>
    </source>
</reference>
<keyword evidence="2" id="KW-0560">Oxidoreductase</keyword>